<evidence type="ECO:0000313" key="5">
    <source>
        <dbReference type="Proteomes" id="UP001642360"/>
    </source>
</evidence>
<organism evidence="4 5">
    <name type="scientific">Ilex paraguariensis</name>
    <name type="common">yerba mate</name>
    <dbReference type="NCBI Taxonomy" id="185542"/>
    <lineage>
        <taxon>Eukaryota</taxon>
        <taxon>Viridiplantae</taxon>
        <taxon>Streptophyta</taxon>
        <taxon>Embryophyta</taxon>
        <taxon>Tracheophyta</taxon>
        <taxon>Spermatophyta</taxon>
        <taxon>Magnoliopsida</taxon>
        <taxon>eudicotyledons</taxon>
        <taxon>Gunneridae</taxon>
        <taxon>Pentapetalae</taxon>
        <taxon>asterids</taxon>
        <taxon>campanulids</taxon>
        <taxon>Aquifoliales</taxon>
        <taxon>Aquifoliaceae</taxon>
        <taxon>Ilex</taxon>
    </lineage>
</organism>
<dbReference type="SMART" id="SM00733">
    <property type="entry name" value="Mterf"/>
    <property type="match status" value="4"/>
</dbReference>
<evidence type="ECO:0000313" key="4">
    <source>
        <dbReference type="EMBL" id="CAK9165135.1"/>
    </source>
</evidence>
<dbReference type="EMBL" id="CAUOFW020004325">
    <property type="protein sequence ID" value="CAK9165135.1"/>
    <property type="molecule type" value="Genomic_DNA"/>
</dbReference>
<dbReference type="PANTHER" id="PTHR13068:SF103">
    <property type="entry name" value="MITOCHONDRIAL TRANSCRIPTION TERMINATION FACTOR FAMILY PROTEIN"/>
    <property type="match status" value="1"/>
</dbReference>
<keyword evidence="2" id="KW-0804">Transcription</keyword>
<evidence type="ECO:0000256" key="3">
    <source>
        <dbReference type="ARBA" id="ARBA00022946"/>
    </source>
</evidence>
<dbReference type="InterPro" id="IPR003690">
    <property type="entry name" value="MTERF"/>
</dbReference>
<comment type="similarity">
    <text evidence="1">Belongs to the mTERF family.</text>
</comment>
<keyword evidence="2" id="KW-0805">Transcription regulation</keyword>
<protein>
    <recommendedName>
        <fullName evidence="6">Transcription termination factor MTEF18, mitochondrial-like</fullName>
    </recommendedName>
</protein>
<keyword evidence="2" id="KW-0806">Transcription termination</keyword>
<dbReference type="Pfam" id="PF02536">
    <property type="entry name" value="mTERF"/>
    <property type="match status" value="1"/>
</dbReference>
<keyword evidence="3" id="KW-0809">Transit peptide</keyword>
<dbReference type="FunFam" id="1.25.70.10:FF:000019">
    <property type="entry name" value="mTERF family protein"/>
    <property type="match status" value="1"/>
</dbReference>
<evidence type="ECO:0000256" key="2">
    <source>
        <dbReference type="ARBA" id="ARBA00022472"/>
    </source>
</evidence>
<comment type="caution">
    <text evidence="4">The sequence shown here is derived from an EMBL/GenBank/DDBJ whole genome shotgun (WGS) entry which is preliminary data.</text>
</comment>
<sequence>MLFGRSSKRVSCICKMISQLNHLFLSPAVYGKPSTIMSPSSSSMRIQGFRCHSTELTRSSIPLAANRISRVARTDAQVALFDYLHCTRGFHFTDAEHISKNSPHFLQNLLSKVENEQDMSRALSKFFRYHPINEFEPFLESLGLNPAELTSLLPRNLIFLSDDHGLLDNYHVLCDYGIPRSKIGKIFKEANEIFSYDYGVLAMKLKAYEELGLGRPTVIKLASCCPLLLIGGVNNEFAVVLEKLKGLGFGNDWIGGYLSDKRTYDWNRMLDTISFLSGVGYSETQMVILFKTNPPLLFEGSGKRIYVLVGLLLKLGFKMNEVYSLFIGSPQILSPKCAKNLLKGVYFLFEIGMETEDIAEIVSTHLLLLSSHSLKGPITVLRNFKGDRYSLSEIIKEDPLKLLSLASKSNVNAVEQLAFHNPANYSKKTTFLLRLGYIENSDEMAKALKQFRGRGDQLQERFDCLVQAGLDCNVVSNMIKQAPSVLNQTTEVLKKKIHILKTCLGYPVESIIAFPSYLCYDIGRINLRFAMYEWLRKRAAAKPMLSVSTLLACSDTRFVKYLVNIHPKGPAKWESLKKSVPSS</sequence>
<evidence type="ECO:0000256" key="1">
    <source>
        <dbReference type="ARBA" id="ARBA00007692"/>
    </source>
</evidence>
<dbReference type="InterPro" id="IPR038538">
    <property type="entry name" value="MTERF_sf"/>
</dbReference>
<reference evidence="4 5" key="1">
    <citation type="submission" date="2024-02" db="EMBL/GenBank/DDBJ databases">
        <authorList>
            <person name="Vignale AGUSTIN F."/>
            <person name="Sosa J E."/>
            <person name="Modenutti C."/>
        </authorList>
    </citation>
    <scope>NUCLEOTIDE SEQUENCE [LARGE SCALE GENOMIC DNA]</scope>
</reference>
<dbReference type="Gene3D" id="1.25.70.10">
    <property type="entry name" value="Transcription termination factor 3, mitochondrial"/>
    <property type="match status" value="2"/>
</dbReference>
<evidence type="ECO:0008006" key="6">
    <source>
        <dbReference type="Google" id="ProtNLM"/>
    </source>
</evidence>
<dbReference type="GO" id="GO:0006353">
    <property type="term" value="P:DNA-templated transcription termination"/>
    <property type="evidence" value="ECO:0007669"/>
    <property type="project" value="UniProtKB-KW"/>
</dbReference>
<name>A0ABC8TB26_9AQUA</name>
<dbReference type="PANTHER" id="PTHR13068">
    <property type="entry name" value="CGI-12 PROTEIN-RELATED"/>
    <property type="match status" value="1"/>
</dbReference>
<dbReference type="Proteomes" id="UP001642360">
    <property type="component" value="Unassembled WGS sequence"/>
</dbReference>
<proteinExistence type="inferred from homology"/>
<dbReference type="AlphaFoldDB" id="A0ABC8TB26"/>
<keyword evidence="5" id="KW-1185">Reference proteome</keyword>
<accession>A0ABC8TB26</accession>
<gene>
    <name evidence="4" type="ORF">ILEXP_LOCUS34282</name>
</gene>